<evidence type="ECO:0000256" key="8">
    <source>
        <dbReference type="ARBA" id="ARBA00037998"/>
    </source>
</evidence>
<evidence type="ECO:0000313" key="10">
    <source>
        <dbReference type="EMBL" id="SFB93386.1"/>
    </source>
</evidence>
<evidence type="ECO:0000256" key="2">
    <source>
        <dbReference type="ARBA" id="ARBA00022448"/>
    </source>
</evidence>
<evidence type="ECO:0000256" key="7">
    <source>
        <dbReference type="ARBA" id="ARBA00023136"/>
    </source>
</evidence>
<feature type="transmembrane region" description="Helical" evidence="9">
    <location>
        <begin position="41"/>
        <end position="59"/>
    </location>
</feature>
<organism evidence="10 11">
    <name type="scientific">Nocardioides terrae</name>
    <dbReference type="NCBI Taxonomy" id="574651"/>
    <lineage>
        <taxon>Bacteria</taxon>
        <taxon>Bacillati</taxon>
        <taxon>Actinomycetota</taxon>
        <taxon>Actinomycetes</taxon>
        <taxon>Propionibacteriales</taxon>
        <taxon>Nocardioidaceae</taxon>
        <taxon>Nocardioides</taxon>
    </lineage>
</organism>
<dbReference type="EMBL" id="FOLB01000002">
    <property type="protein sequence ID" value="SFB93386.1"/>
    <property type="molecule type" value="Genomic_DNA"/>
</dbReference>
<dbReference type="AlphaFoldDB" id="A0A1I1F351"/>
<keyword evidence="6 9" id="KW-1133">Transmembrane helix</keyword>
<dbReference type="GO" id="GO:0022857">
    <property type="term" value="F:transmembrane transporter activity"/>
    <property type="evidence" value="ECO:0007669"/>
    <property type="project" value="InterPro"/>
</dbReference>
<dbReference type="CDD" id="cd06582">
    <property type="entry name" value="TM_PBP1_LivH_like"/>
    <property type="match status" value="1"/>
</dbReference>
<evidence type="ECO:0000256" key="5">
    <source>
        <dbReference type="ARBA" id="ARBA00022970"/>
    </source>
</evidence>
<feature type="transmembrane region" description="Helical" evidence="9">
    <location>
        <begin position="151"/>
        <end position="168"/>
    </location>
</feature>
<dbReference type="OrthoDB" id="9807115at2"/>
<evidence type="ECO:0000256" key="9">
    <source>
        <dbReference type="SAM" id="Phobius"/>
    </source>
</evidence>
<dbReference type="GO" id="GO:0005886">
    <property type="term" value="C:plasma membrane"/>
    <property type="evidence" value="ECO:0007669"/>
    <property type="project" value="UniProtKB-SubCell"/>
</dbReference>
<dbReference type="RefSeq" id="WP_091120687.1">
    <property type="nucleotide sequence ID" value="NZ_FOLB01000002.1"/>
</dbReference>
<dbReference type="GO" id="GO:0006865">
    <property type="term" value="P:amino acid transport"/>
    <property type="evidence" value="ECO:0007669"/>
    <property type="project" value="UniProtKB-KW"/>
</dbReference>
<keyword evidence="11" id="KW-1185">Reference proteome</keyword>
<comment type="subcellular location">
    <subcellularLocation>
        <location evidence="1">Cell membrane</location>
        <topology evidence="1">Multi-pass membrane protein</topology>
    </subcellularLocation>
</comment>
<dbReference type="InterPro" id="IPR001851">
    <property type="entry name" value="ABC_transp_permease"/>
</dbReference>
<dbReference type="InterPro" id="IPR052157">
    <property type="entry name" value="BCAA_transport_permease"/>
</dbReference>
<accession>A0A1I1F351</accession>
<evidence type="ECO:0000256" key="6">
    <source>
        <dbReference type="ARBA" id="ARBA00022989"/>
    </source>
</evidence>
<feature type="transmembrane region" description="Helical" evidence="9">
    <location>
        <begin position="66"/>
        <end position="86"/>
    </location>
</feature>
<dbReference type="STRING" id="574651.SAMN04487968_102351"/>
<reference evidence="10 11" key="1">
    <citation type="submission" date="2016-10" db="EMBL/GenBank/DDBJ databases">
        <authorList>
            <person name="de Groot N.N."/>
        </authorList>
    </citation>
    <scope>NUCLEOTIDE SEQUENCE [LARGE SCALE GENOMIC DNA]</scope>
    <source>
        <strain evidence="10 11">CGMCC 1.7056</strain>
    </source>
</reference>
<evidence type="ECO:0000256" key="1">
    <source>
        <dbReference type="ARBA" id="ARBA00004651"/>
    </source>
</evidence>
<dbReference type="Pfam" id="PF02653">
    <property type="entry name" value="BPD_transp_2"/>
    <property type="match status" value="1"/>
</dbReference>
<dbReference type="Proteomes" id="UP000198832">
    <property type="component" value="Unassembled WGS sequence"/>
</dbReference>
<evidence type="ECO:0000256" key="3">
    <source>
        <dbReference type="ARBA" id="ARBA00022475"/>
    </source>
</evidence>
<comment type="similarity">
    <text evidence="8">Belongs to the binding-protein-dependent transport system permease family. LivHM subfamily.</text>
</comment>
<protein>
    <submittedName>
        <fullName evidence="10">Branched-chain amino acid transport system permease protein</fullName>
    </submittedName>
</protein>
<keyword evidence="5" id="KW-0029">Amino-acid transport</keyword>
<proteinExistence type="inferred from homology"/>
<feature type="transmembrane region" description="Helical" evidence="9">
    <location>
        <begin position="197"/>
        <end position="218"/>
    </location>
</feature>
<keyword evidence="4 9" id="KW-0812">Transmembrane</keyword>
<keyword evidence="2" id="KW-0813">Transport</keyword>
<name>A0A1I1F351_9ACTN</name>
<dbReference type="PANTHER" id="PTHR11795:SF445">
    <property type="entry name" value="AMINO ACID ABC TRANSPORTER PERMEASE PROTEIN"/>
    <property type="match status" value="1"/>
</dbReference>
<evidence type="ECO:0000313" key="11">
    <source>
        <dbReference type="Proteomes" id="UP000198832"/>
    </source>
</evidence>
<keyword evidence="3" id="KW-1003">Cell membrane</keyword>
<dbReference type="PANTHER" id="PTHR11795">
    <property type="entry name" value="BRANCHED-CHAIN AMINO ACID TRANSPORT SYSTEM PERMEASE PROTEIN LIVH"/>
    <property type="match status" value="1"/>
</dbReference>
<feature type="transmembrane region" description="Helical" evidence="9">
    <location>
        <begin position="12"/>
        <end position="35"/>
    </location>
</feature>
<feature type="transmembrane region" description="Helical" evidence="9">
    <location>
        <begin position="230"/>
        <end position="259"/>
    </location>
</feature>
<evidence type="ECO:0000256" key="4">
    <source>
        <dbReference type="ARBA" id="ARBA00022692"/>
    </source>
</evidence>
<gene>
    <name evidence="10" type="ORF">SAMN04487968_102351</name>
</gene>
<keyword evidence="7 9" id="KW-0472">Membrane</keyword>
<feature type="transmembrane region" description="Helical" evidence="9">
    <location>
        <begin position="265"/>
        <end position="286"/>
    </location>
</feature>
<sequence length="313" mass="33402">MDVSTTALAQTLLNGALLGCLYGCIALGLTIKWGHLGIADFFHISVVLLAAYITFTLVTEAGWHPFATLLVTAPACFVVGVASQWLFTRLDADDTTSLLLTFGLFIVAEGVASQLWSADLKSMRRDLPDGLREAIHLPAPLDRLAVTPPDLLSLVLAVVMVGLASWSLRFTRSGRAVQAMRQDQPIAEAFGVRAAPLALAVSGLAALSASVAGMAVAVKMPLQPQLPLHWIGVVVVACLLGGLGRPLGALVAAVVLMMLQNAWSLWFAPQWASAVTYGVLVLYLAAQPLSRVIRERLTHERPTRERPAVRSLA</sequence>